<dbReference type="Proteomes" id="UP000663874">
    <property type="component" value="Unassembled WGS sequence"/>
</dbReference>
<sequence>MTHTLKLPIPLTSSTSTSNAYRSK</sequence>
<feature type="non-terminal residue" evidence="2">
    <location>
        <position position="24"/>
    </location>
</feature>
<evidence type="ECO:0000256" key="1">
    <source>
        <dbReference type="SAM" id="MobiDB-lite"/>
    </source>
</evidence>
<reference evidence="2" key="1">
    <citation type="submission" date="2021-02" db="EMBL/GenBank/DDBJ databases">
        <authorList>
            <person name="Nowell W R."/>
        </authorList>
    </citation>
    <scope>NUCLEOTIDE SEQUENCE</scope>
</reference>
<name>A0A820LL07_9BILA</name>
<organism evidence="2 3">
    <name type="scientific">Rotaria sordida</name>
    <dbReference type="NCBI Taxonomy" id="392033"/>
    <lineage>
        <taxon>Eukaryota</taxon>
        <taxon>Metazoa</taxon>
        <taxon>Spiralia</taxon>
        <taxon>Gnathifera</taxon>
        <taxon>Rotifera</taxon>
        <taxon>Eurotatoria</taxon>
        <taxon>Bdelloidea</taxon>
        <taxon>Philodinida</taxon>
        <taxon>Philodinidae</taxon>
        <taxon>Rotaria</taxon>
    </lineage>
</organism>
<feature type="region of interest" description="Disordered" evidence="1">
    <location>
        <begin position="1"/>
        <end position="24"/>
    </location>
</feature>
<dbReference type="EMBL" id="CAJOBE010051630">
    <property type="protein sequence ID" value="CAF4359120.1"/>
    <property type="molecule type" value="Genomic_DNA"/>
</dbReference>
<accession>A0A820LL07</accession>
<dbReference type="AlphaFoldDB" id="A0A820LL07"/>
<evidence type="ECO:0000313" key="3">
    <source>
        <dbReference type="Proteomes" id="UP000663874"/>
    </source>
</evidence>
<proteinExistence type="predicted"/>
<evidence type="ECO:0000313" key="2">
    <source>
        <dbReference type="EMBL" id="CAF4359120.1"/>
    </source>
</evidence>
<comment type="caution">
    <text evidence="2">The sequence shown here is derived from an EMBL/GenBank/DDBJ whole genome shotgun (WGS) entry which is preliminary data.</text>
</comment>
<protein>
    <submittedName>
        <fullName evidence="2">Uncharacterized protein</fullName>
    </submittedName>
</protein>
<gene>
    <name evidence="2" type="ORF">FNK824_LOCUS42608</name>
</gene>